<gene>
    <name evidence="3" type="ORF">SLEP1_g43438</name>
</gene>
<evidence type="ECO:0000313" key="4">
    <source>
        <dbReference type="Proteomes" id="UP001054252"/>
    </source>
</evidence>
<keyword evidence="1" id="KW-1133">Transmembrane helix</keyword>
<keyword evidence="4" id="KW-1185">Reference proteome</keyword>
<evidence type="ECO:0000256" key="1">
    <source>
        <dbReference type="SAM" id="Phobius"/>
    </source>
</evidence>
<sequence>MMMPMYHPIKGCSDENDDPRMPDPAGLRLRKDHVESAAIQIAEPIISTTLATDQIQQLHSRLPLDQKQQQRQRLASLDVFRGLTVVLMILVDDVGGLLPAVNHSPWDGLTLADYVMPFFLFIVGLSLALTYKKLSCRASATRKAVLRALKLLIFGLFLQGGFFHGVNNLTFGVDIEQMRWMGILQRIAIAYLVVAMCEIWLKGDDHAASELSVLKKYRFQWAVVLVLTIIYISLLYGLYVPDWEYQIPVAASSSEPKIFSVKCGVRGNTEPCCNAVGMIDRKLLGIQHLYRKPAYARTKECSINSPESGPLPSDAPPWCQAPFDPEGLLSSMMAIVTCMVGLHCGHIIVHFKEHRDRIRQWIMLSSCLLFLGLSLDFFGMHVNKGLYTFSFMCVTAGAGGILFTGVYVLVDVCGYRWTTMAFEWIGMHSLMIFILLACNILPILIQGFYWKQPQNNVLSLIGVGR</sequence>
<feature type="transmembrane region" description="Helical" evidence="1">
    <location>
        <begin position="328"/>
        <end position="349"/>
    </location>
</feature>
<keyword evidence="1" id="KW-0812">Transmembrane</keyword>
<dbReference type="Pfam" id="PF07786">
    <property type="entry name" value="HGSNAT_cat"/>
    <property type="match status" value="1"/>
</dbReference>
<organism evidence="3 4">
    <name type="scientific">Rubroshorea leprosula</name>
    <dbReference type="NCBI Taxonomy" id="152421"/>
    <lineage>
        <taxon>Eukaryota</taxon>
        <taxon>Viridiplantae</taxon>
        <taxon>Streptophyta</taxon>
        <taxon>Embryophyta</taxon>
        <taxon>Tracheophyta</taxon>
        <taxon>Spermatophyta</taxon>
        <taxon>Magnoliopsida</taxon>
        <taxon>eudicotyledons</taxon>
        <taxon>Gunneridae</taxon>
        <taxon>Pentapetalae</taxon>
        <taxon>rosids</taxon>
        <taxon>malvids</taxon>
        <taxon>Malvales</taxon>
        <taxon>Dipterocarpaceae</taxon>
        <taxon>Rubroshorea</taxon>
    </lineage>
</organism>
<dbReference type="PANTHER" id="PTHR31061:SF24">
    <property type="entry name" value="LD22376P"/>
    <property type="match status" value="1"/>
</dbReference>
<dbReference type="Proteomes" id="UP001054252">
    <property type="component" value="Unassembled WGS sequence"/>
</dbReference>
<reference evidence="3 4" key="1">
    <citation type="journal article" date="2021" name="Commun. Biol.">
        <title>The genome of Shorea leprosula (Dipterocarpaceae) highlights the ecological relevance of drought in aseasonal tropical rainforests.</title>
        <authorList>
            <person name="Ng K.K.S."/>
            <person name="Kobayashi M.J."/>
            <person name="Fawcett J.A."/>
            <person name="Hatakeyama M."/>
            <person name="Paape T."/>
            <person name="Ng C.H."/>
            <person name="Ang C.C."/>
            <person name="Tnah L.H."/>
            <person name="Lee C.T."/>
            <person name="Nishiyama T."/>
            <person name="Sese J."/>
            <person name="O'Brien M.J."/>
            <person name="Copetti D."/>
            <person name="Mohd Noor M.I."/>
            <person name="Ong R.C."/>
            <person name="Putra M."/>
            <person name="Sireger I.Z."/>
            <person name="Indrioko S."/>
            <person name="Kosugi Y."/>
            <person name="Izuno A."/>
            <person name="Isagi Y."/>
            <person name="Lee S.L."/>
            <person name="Shimizu K.K."/>
        </authorList>
    </citation>
    <scope>NUCLEOTIDE SEQUENCE [LARGE SCALE GENOMIC DNA]</scope>
    <source>
        <strain evidence="3">214</strain>
    </source>
</reference>
<feature type="transmembrane region" description="Helical" evidence="1">
    <location>
        <begin position="111"/>
        <end position="132"/>
    </location>
</feature>
<proteinExistence type="predicted"/>
<dbReference type="PANTHER" id="PTHR31061">
    <property type="entry name" value="LD22376P"/>
    <property type="match status" value="1"/>
</dbReference>
<dbReference type="InterPro" id="IPR012429">
    <property type="entry name" value="HGSNAT_cat"/>
</dbReference>
<feature type="domain" description="Heparan-alpha-glucosaminide N-acetyltransferase catalytic" evidence="2">
    <location>
        <begin position="73"/>
        <end position="196"/>
    </location>
</feature>
<evidence type="ECO:0000313" key="3">
    <source>
        <dbReference type="EMBL" id="GKV35125.1"/>
    </source>
</evidence>
<evidence type="ECO:0000259" key="2">
    <source>
        <dbReference type="Pfam" id="PF07786"/>
    </source>
</evidence>
<dbReference type="EMBL" id="BPVZ01000109">
    <property type="protein sequence ID" value="GKV35125.1"/>
    <property type="molecule type" value="Genomic_DNA"/>
</dbReference>
<dbReference type="AlphaFoldDB" id="A0AAV5LCY9"/>
<feature type="transmembrane region" description="Helical" evidence="1">
    <location>
        <begin position="144"/>
        <end position="163"/>
    </location>
</feature>
<comment type="caution">
    <text evidence="3">The sequence shown here is derived from an EMBL/GenBank/DDBJ whole genome shotgun (WGS) entry which is preliminary data.</text>
</comment>
<keyword evidence="1" id="KW-0472">Membrane</keyword>
<protein>
    <recommendedName>
        <fullName evidence="2">Heparan-alpha-glucosaminide N-acetyltransferase catalytic domain-containing protein</fullName>
    </recommendedName>
</protein>
<feature type="transmembrane region" description="Helical" evidence="1">
    <location>
        <begin position="430"/>
        <end position="450"/>
    </location>
</feature>
<feature type="transmembrane region" description="Helical" evidence="1">
    <location>
        <begin position="183"/>
        <end position="201"/>
    </location>
</feature>
<name>A0AAV5LCY9_9ROSI</name>
<feature type="transmembrane region" description="Helical" evidence="1">
    <location>
        <begin position="74"/>
        <end position="91"/>
    </location>
</feature>
<feature type="transmembrane region" description="Helical" evidence="1">
    <location>
        <begin position="221"/>
        <end position="239"/>
    </location>
</feature>
<feature type="transmembrane region" description="Helical" evidence="1">
    <location>
        <begin position="361"/>
        <end position="380"/>
    </location>
</feature>
<accession>A0AAV5LCY9</accession>
<feature type="transmembrane region" description="Helical" evidence="1">
    <location>
        <begin position="386"/>
        <end position="410"/>
    </location>
</feature>